<dbReference type="Pfam" id="PF04043">
    <property type="entry name" value="PMEI"/>
    <property type="match status" value="1"/>
</dbReference>
<keyword evidence="4" id="KW-1185">Reference proteome</keyword>
<dbReference type="InterPro" id="IPR035513">
    <property type="entry name" value="Invertase/methylesterase_inhib"/>
</dbReference>
<dbReference type="EMBL" id="NKXS01002285">
    <property type="protein sequence ID" value="PIN14421.1"/>
    <property type="molecule type" value="Genomic_DNA"/>
</dbReference>
<evidence type="ECO:0000313" key="3">
    <source>
        <dbReference type="EMBL" id="PIN14421.1"/>
    </source>
</evidence>
<dbReference type="InterPro" id="IPR006501">
    <property type="entry name" value="Pectinesterase_inhib_dom"/>
</dbReference>
<reference evidence="4" key="1">
    <citation type="journal article" date="2018" name="Gigascience">
        <title>Genome assembly of the Pink Ipe (Handroanthus impetiginosus, Bignoniaceae), a highly valued, ecologically keystone Neotropical timber forest tree.</title>
        <authorList>
            <person name="Silva-Junior O.B."/>
            <person name="Grattapaglia D."/>
            <person name="Novaes E."/>
            <person name="Collevatti R.G."/>
        </authorList>
    </citation>
    <scope>NUCLEOTIDE SEQUENCE [LARGE SCALE GENOMIC DNA]</scope>
    <source>
        <strain evidence="4">cv. UFG-1</strain>
    </source>
</reference>
<gene>
    <name evidence="3" type="ORF">CDL12_12956</name>
</gene>
<protein>
    <recommendedName>
        <fullName evidence="2">Pectinesterase inhibitor domain-containing protein</fullName>
    </recommendedName>
</protein>
<dbReference type="Gene3D" id="1.20.140.40">
    <property type="entry name" value="Invertase/pectin methylesterase inhibitor family protein"/>
    <property type="match status" value="1"/>
</dbReference>
<evidence type="ECO:0000313" key="4">
    <source>
        <dbReference type="Proteomes" id="UP000231279"/>
    </source>
</evidence>
<feature type="transmembrane region" description="Helical" evidence="1">
    <location>
        <begin position="238"/>
        <end position="261"/>
    </location>
</feature>
<dbReference type="STRING" id="429701.A0A2G9HA64"/>
<dbReference type="GO" id="GO:0004857">
    <property type="term" value="F:enzyme inhibitor activity"/>
    <property type="evidence" value="ECO:0007669"/>
    <property type="project" value="InterPro"/>
</dbReference>
<proteinExistence type="predicted"/>
<sequence length="264" mass="30032">MEPTNNKTFRNDEDVITLLAFRKRNKIIILFFFLLIISITLILGTLISYLIHNDTLQVSQPQINPAVEAFCYVSYNTSSCIRTTNYIINTKSVSDDPNQIFTLSLQTAAKELQNVISFLLTFGSVEPDVIAFENCSRSLHDAMGEIRDILGLMRVNPFVEEQSDEQRVEMMNEVSGAGENIGSCLDYLDKVNGSTATIAKLLQAKEYVNISEDFLIEYAEVLQMFWSDNGDRGLNFEIMFGICMGGILQLLFMFFLFWSLCRIR</sequence>
<keyword evidence="1" id="KW-0472">Membrane</keyword>
<evidence type="ECO:0000256" key="1">
    <source>
        <dbReference type="SAM" id="Phobius"/>
    </source>
</evidence>
<organism evidence="3 4">
    <name type="scientific">Handroanthus impetiginosus</name>
    <dbReference type="NCBI Taxonomy" id="429701"/>
    <lineage>
        <taxon>Eukaryota</taxon>
        <taxon>Viridiplantae</taxon>
        <taxon>Streptophyta</taxon>
        <taxon>Embryophyta</taxon>
        <taxon>Tracheophyta</taxon>
        <taxon>Spermatophyta</taxon>
        <taxon>Magnoliopsida</taxon>
        <taxon>eudicotyledons</taxon>
        <taxon>Gunneridae</taxon>
        <taxon>Pentapetalae</taxon>
        <taxon>asterids</taxon>
        <taxon>lamiids</taxon>
        <taxon>Lamiales</taxon>
        <taxon>Bignoniaceae</taxon>
        <taxon>Crescentiina</taxon>
        <taxon>Tabebuia alliance</taxon>
        <taxon>Handroanthus</taxon>
    </lineage>
</organism>
<dbReference type="AlphaFoldDB" id="A0A2G9HA64"/>
<dbReference type="NCBIfam" id="TIGR01614">
    <property type="entry name" value="PME_inhib"/>
    <property type="match status" value="1"/>
</dbReference>
<comment type="caution">
    <text evidence="3">The sequence shown here is derived from an EMBL/GenBank/DDBJ whole genome shotgun (WGS) entry which is preliminary data.</text>
</comment>
<name>A0A2G9HA64_9LAMI</name>
<dbReference type="Proteomes" id="UP000231279">
    <property type="component" value="Unassembled WGS sequence"/>
</dbReference>
<keyword evidence="1" id="KW-0812">Transmembrane</keyword>
<dbReference type="OrthoDB" id="914040at2759"/>
<evidence type="ECO:0000259" key="2">
    <source>
        <dbReference type="Pfam" id="PF04043"/>
    </source>
</evidence>
<accession>A0A2G9HA64</accession>
<feature type="domain" description="Pectinesterase inhibitor" evidence="2">
    <location>
        <begin position="66"/>
        <end position="200"/>
    </location>
</feature>
<feature type="transmembrane region" description="Helical" evidence="1">
    <location>
        <begin position="27"/>
        <end position="51"/>
    </location>
</feature>
<keyword evidence="1" id="KW-1133">Transmembrane helix</keyword>
<dbReference type="SUPFAM" id="SSF101148">
    <property type="entry name" value="Plant invertase/pectin methylesterase inhibitor"/>
    <property type="match status" value="1"/>
</dbReference>